<protein>
    <submittedName>
        <fullName evidence="1">Uncharacterized protein</fullName>
    </submittedName>
</protein>
<evidence type="ECO:0000313" key="1">
    <source>
        <dbReference type="EMBL" id="CAI9160429.1"/>
    </source>
</evidence>
<evidence type="ECO:0000313" key="2">
    <source>
        <dbReference type="Proteomes" id="UP001176941"/>
    </source>
</evidence>
<dbReference type="EMBL" id="OX459938">
    <property type="protein sequence ID" value="CAI9160429.1"/>
    <property type="molecule type" value="Genomic_DNA"/>
</dbReference>
<accession>A0ABN8YFX0</accession>
<organism evidence="1 2">
    <name type="scientific">Rangifer tarandus platyrhynchus</name>
    <name type="common">Svalbard reindeer</name>
    <dbReference type="NCBI Taxonomy" id="3082113"/>
    <lineage>
        <taxon>Eukaryota</taxon>
        <taxon>Metazoa</taxon>
        <taxon>Chordata</taxon>
        <taxon>Craniata</taxon>
        <taxon>Vertebrata</taxon>
        <taxon>Euteleostomi</taxon>
        <taxon>Mammalia</taxon>
        <taxon>Eutheria</taxon>
        <taxon>Laurasiatheria</taxon>
        <taxon>Artiodactyla</taxon>
        <taxon>Ruminantia</taxon>
        <taxon>Pecora</taxon>
        <taxon>Cervidae</taxon>
        <taxon>Odocoileinae</taxon>
        <taxon>Rangifer</taxon>
    </lineage>
</organism>
<reference evidence="1" key="1">
    <citation type="submission" date="2023-04" db="EMBL/GenBank/DDBJ databases">
        <authorList>
            <consortium name="ELIXIR-Norway"/>
        </authorList>
    </citation>
    <scope>NUCLEOTIDE SEQUENCE [LARGE SCALE GENOMIC DNA]</scope>
</reference>
<proteinExistence type="predicted"/>
<gene>
    <name evidence="1" type="ORF">MRATA1EN1_LOCUS9391</name>
</gene>
<dbReference type="Proteomes" id="UP001176941">
    <property type="component" value="Chromosome 2"/>
</dbReference>
<name>A0ABN8YFX0_RANTA</name>
<sequence length="102" mass="11541">MKVGLSKSWVSLVQWGSFNDQNRQLTETTVIITGNTAVTFWPQTLSGEILCNANMELFRTFIFLRLFCISGFNKRCGLPLLQHLTNRNIWGGTVVNMHTCAC</sequence>
<keyword evidence="2" id="KW-1185">Reference proteome</keyword>